<dbReference type="Pfam" id="PF10326">
    <property type="entry name" value="7TM_GPCR_Str"/>
    <property type="match status" value="1"/>
</dbReference>
<protein>
    <submittedName>
        <fullName evidence="3">G protein-coupled receptor</fullName>
    </submittedName>
</protein>
<dbReference type="InterPro" id="IPR019428">
    <property type="entry name" value="7TM_GPCR_serpentine_rcpt_Str"/>
</dbReference>
<organism evidence="2 3">
    <name type="scientific">Romanomermis culicivorax</name>
    <name type="common">Nematode worm</name>
    <dbReference type="NCBI Taxonomy" id="13658"/>
    <lineage>
        <taxon>Eukaryota</taxon>
        <taxon>Metazoa</taxon>
        <taxon>Ecdysozoa</taxon>
        <taxon>Nematoda</taxon>
        <taxon>Enoplea</taxon>
        <taxon>Dorylaimia</taxon>
        <taxon>Mermithida</taxon>
        <taxon>Mermithoidea</taxon>
        <taxon>Mermithidae</taxon>
        <taxon>Romanomermis</taxon>
    </lineage>
</organism>
<dbReference type="AlphaFoldDB" id="A0A915I8P8"/>
<evidence type="ECO:0000313" key="3">
    <source>
        <dbReference type="WBParaSite" id="nRc.2.0.1.t10544-RA"/>
    </source>
</evidence>
<dbReference type="SUPFAM" id="SSF81321">
    <property type="entry name" value="Family A G protein-coupled receptor-like"/>
    <property type="match status" value="1"/>
</dbReference>
<reference evidence="3" key="1">
    <citation type="submission" date="2022-11" db="UniProtKB">
        <authorList>
            <consortium name="WormBaseParasite"/>
        </authorList>
    </citation>
    <scope>IDENTIFICATION</scope>
</reference>
<dbReference type="WBParaSite" id="nRc.2.0.1.t10544-RA">
    <property type="protein sequence ID" value="nRc.2.0.1.t10544-RA"/>
    <property type="gene ID" value="nRc.2.0.1.g10544"/>
</dbReference>
<keyword evidence="1" id="KW-0472">Membrane</keyword>
<keyword evidence="1" id="KW-1133">Transmembrane helix</keyword>
<feature type="transmembrane region" description="Helical" evidence="1">
    <location>
        <begin position="76"/>
        <end position="100"/>
    </location>
</feature>
<proteinExistence type="predicted"/>
<accession>A0A915I8P8</accession>
<keyword evidence="2" id="KW-1185">Reference proteome</keyword>
<evidence type="ECO:0000313" key="2">
    <source>
        <dbReference type="Proteomes" id="UP000887565"/>
    </source>
</evidence>
<feature type="transmembrane region" description="Helical" evidence="1">
    <location>
        <begin position="37"/>
        <end position="56"/>
    </location>
</feature>
<dbReference type="Proteomes" id="UP000887565">
    <property type="component" value="Unplaced"/>
</dbReference>
<keyword evidence="1" id="KW-0812">Transmembrane</keyword>
<name>A0A915I8P8_ROMCU</name>
<evidence type="ECO:0000256" key="1">
    <source>
        <dbReference type="SAM" id="Phobius"/>
    </source>
</evidence>
<sequence>MPIGISYSVNIFCAYKVYLFIRCHTNDRTRTIPSKIVEGRLIVNLIILETSVQLVLELPASLSIIAKLLGAEISDIVYAIVYCLFMLHTISDPLVLIIVLKPYRIYVVQLLARLIPMGDQQETVTVVNPRQITSL</sequence>